<organism evidence="1 2">
    <name type="scientific">Clonostachys rosea f. rosea IK726</name>
    <dbReference type="NCBI Taxonomy" id="1349383"/>
    <lineage>
        <taxon>Eukaryota</taxon>
        <taxon>Fungi</taxon>
        <taxon>Dikarya</taxon>
        <taxon>Ascomycota</taxon>
        <taxon>Pezizomycotina</taxon>
        <taxon>Sordariomycetes</taxon>
        <taxon>Hypocreomycetidae</taxon>
        <taxon>Hypocreales</taxon>
        <taxon>Bionectriaceae</taxon>
        <taxon>Clonostachys</taxon>
    </lineage>
</organism>
<accession>A0ACA9UD73</accession>
<dbReference type="EMBL" id="CADEHS020000183">
    <property type="protein sequence ID" value="CAG9950553.1"/>
    <property type="molecule type" value="Genomic_DNA"/>
</dbReference>
<comment type="caution">
    <text evidence="1">The sequence shown here is derived from an EMBL/GenBank/DDBJ whole genome shotgun (WGS) entry which is preliminary data.</text>
</comment>
<name>A0ACA9UD73_BIOOC</name>
<evidence type="ECO:0000313" key="2">
    <source>
        <dbReference type="Proteomes" id="UP000836387"/>
    </source>
</evidence>
<reference evidence="1" key="2">
    <citation type="submission" date="2021-10" db="EMBL/GenBank/DDBJ databases">
        <authorList>
            <person name="Piombo E."/>
        </authorList>
    </citation>
    <scope>NUCLEOTIDE SEQUENCE</scope>
</reference>
<evidence type="ECO:0000313" key="1">
    <source>
        <dbReference type="EMBL" id="CAG9950553.1"/>
    </source>
</evidence>
<gene>
    <name evidence="1" type="ORF">CRV2_00021143</name>
</gene>
<proteinExistence type="predicted"/>
<protein>
    <submittedName>
        <fullName evidence="1">Uncharacterized protein</fullName>
    </submittedName>
</protein>
<sequence length="256" mass="28927">MLRFTREPVETLIAFASICSQHGLHFISDEIYGKSTFQNPAIPDATPFVSTLSLDLQGIIDQNRHHVLYGASKDFCANGLRLGVVCTRNKGIIGAISSISMFSWSPHLIQDMWAAMLEDRTWLKGFLETKLMLMKENYQIATSFCRDHGIPFYEAKATRAYSYGWISGICFYCMQHLKGMGIMSPNAKVLQERENEIIDLCLRNGVMIAPGHVYMPEEYGWFRMTFTVKKDALREGLARLPRSLQEAGAQTASHSI</sequence>
<reference evidence="1" key="1">
    <citation type="submission" date="2020-04" db="EMBL/GenBank/DDBJ databases">
        <authorList>
            <person name="Broberg M."/>
        </authorList>
    </citation>
    <scope>NUCLEOTIDE SEQUENCE</scope>
</reference>
<keyword evidence="2" id="KW-1185">Reference proteome</keyword>
<dbReference type="Proteomes" id="UP000836387">
    <property type="component" value="Unassembled WGS sequence"/>
</dbReference>